<proteinExistence type="predicted"/>
<dbReference type="PANTHER" id="PTHR32114:SF2">
    <property type="entry name" value="ABC TRANSPORTER ABCH.3"/>
    <property type="match status" value="1"/>
</dbReference>
<evidence type="ECO:0008006" key="2">
    <source>
        <dbReference type="Google" id="ProtNLM"/>
    </source>
</evidence>
<protein>
    <recommendedName>
        <fullName evidence="2">RecF/RecN/SMC N-terminal domain-containing protein</fullName>
    </recommendedName>
</protein>
<name>A0A383ESA9_9ZZZZ</name>
<organism evidence="1">
    <name type="scientific">marine metagenome</name>
    <dbReference type="NCBI Taxonomy" id="408172"/>
    <lineage>
        <taxon>unclassified sequences</taxon>
        <taxon>metagenomes</taxon>
        <taxon>ecological metagenomes</taxon>
    </lineage>
</organism>
<dbReference type="AlphaFoldDB" id="A0A383ESA9"/>
<evidence type="ECO:0000313" key="1">
    <source>
        <dbReference type="EMBL" id="SVE59454.1"/>
    </source>
</evidence>
<dbReference type="InterPro" id="IPR027417">
    <property type="entry name" value="P-loop_NTPase"/>
</dbReference>
<dbReference type="Gene3D" id="3.40.50.300">
    <property type="entry name" value="P-loop containing nucleotide triphosphate hydrolases"/>
    <property type="match status" value="1"/>
</dbReference>
<dbReference type="EMBL" id="UINC01228231">
    <property type="protein sequence ID" value="SVE59454.1"/>
    <property type="molecule type" value="Genomic_DNA"/>
</dbReference>
<dbReference type="PANTHER" id="PTHR32114">
    <property type="entry name" value="ABC TRANSPORTER ABCH.3"/>
    <property type="match status" value="1"/>
</dbReference>
<accession>A0A383ESA9</accession>
<reference evidence="1" key="1">
    <citation type="submission" date="2018-05" db="EMBL/GenBank/DDBJ databases">
        <authorList>
            <person name="Lanie J.A."/>
            <person name="Ng W.-L."/>
            <person name="Kazmierczak K.M."/>
            <person name="Andrzejewski T.M."/>
            <person name="Davidsen T.M."/>
            <person name="Wayne K.J."/>
            <person name="Tettelin H."/>
            <person name="Glass J.I."/>
            <person name="Rusch D."/>
            <person name="Podicherti R."/>
            <person name="Tsui H.-C.T."/>
            <person name="Winkler M.E."/>
        </authorList>
    </citation>
    <scope>NUCLEOTIDE SEQUENCE</scope>
</reference>
<dbReference type="SUPFAM" id="SSF52540">
    <property type="entry name" value="P-loop containing nucleoside triphosphate hydrolases"/>
    <property type="match status" value="1"/>
</dbReference>
<feature type="non-terminal residue" evidence="1">
    <location>
        <position position="1"/>
    </location>
</feature>
<gene>
    <name evidence="1" type="ORF">METZ01_LOCUS512308</name>
</gene>
<sequence length="104" mass="12012">LYRDEFTYDSFSEGEKMRIDLALLFTWRAVAKLKNSVNTNLLVLDEVFDSSLDAAGTDEFLKILNDLAGDVNTFVISHKGEILFDKFNKVIKFEKYKNFSRMVS</sequence>